<dbReference type="EMBL" id="AZRV01000035">
    <property type="protein sequence ID" value="RKO61741.1"/>
    <property type="molecule type" value="Genomic_DNA"/>
</dbReference>
<comment type="caution">
    <text evidence="1">The sequence shown here is derived from an EMBL/GenBank/DDBJ whole genome shotgun (WGS) entry which is preliminary data.</text>
</comment>
<reference evidence="1 2" key="1">
    <citation type="submission" date="2013-12" db="EMBL/GenBank/DDBJ databases">
        <title>Genome and proteome characterization of Caldibacillus debilis GB1 derived from a cellulolytic aero-tolerant co-culture.</title>
        <authorList>
            <person name="Wushke S.T."/>
            <person name="Zhang X."/>
            <person name="Fristensky B."/>
            <person name="Wilkins J.A."/>
            <person name="Levin D.B."/>
            <person name="Sparling R."/>
        </authorList>
    </citation>
    <scope>NUCLEOTIDE SEQUENCE [LARGE SCALE GENOMIC DNA]</scope>
    <source>
        <strain evidence="1 2">GB1</strain>
    </source>
</reference>
<gene>
    <name evidence="1" type="ORF">Cdeb_01212</name>
</gene>
<protein>
    <submittedName>
        <fullName evidence="1">Uncharacterized protein</fullName>
    </submittedName>
</protein>
<dbReference type="Proteomes" id="UP000286235">
    <property type="component" value="Unassembled WGS sequence"/>
</dbReference>
<dbReference type="RefSeq" id="WP_120669113.1">
    <property type="nucleotide sequence ID" value="NZ_AZRV01000035.1"/>
</dbReference>
<accession>A0A420VDL2</accession>
<evidence type="ECO:0000313" key="1">
    <source>
        <dbReference type="EMBL" id="RKO61741.1"/>
    </source>
</evidence>
<name>A0A420VDL2_9BACI</name>
<sequence length="195" mass="23543">MKKRIRPKEIHFWEFSKYECHEKYCGTCSLTLPFRLDYRETLGKPDHETDPRYCQELFLAMKMGFALDQFDFRYRPAFPWSKERFIDAIFERAKDPRYGFYLYPEPDLVTKEKMERLADSLWETMRAAILPYLAYEQFDIWERRRLMELAWSHSKYARELRLPAYASSSGQVSDGRHRSCVSQKAGIPYIYVRLI</sequence>
<evidence type="ECO:0000313" key="2">
    <source>
        <dbReference type="Proteomes" id="UP000286235"/>
    </source>
</evidence>
<proteinExistence type="predicted"/>
<keyword evidence="2" id="KW-1185">Reference proteome</keyword>
<organism evidence="1 2">
    <name type="scientific">Caldibacillus debilis GB1</name>
    <dbReference type="NCBI Taxonomy" id="1339248"/>
    <lineage>
        <taxon>Bacteria</taxon>
        <taxon>Bacillati</taxon>
        <taxon>Bacillota</taxon>
        <taxon>Bacilli</taxon>
        <taxon>Bacillales</taxon>
        <taxon>Bacillaceae</taxon>
        <taxon>Caldibacillus</taxon>
    </lineage>
</organism>
<dbReference type="AlphaFoldDB" id="A0A420VDL2"/>